<feature type="non-terminal residue" evidence="6">
    <location>
        <position position="83"/>
    </location>
</feature>
<dbReference type="EMBL" id="ASHM01048289">
    <property type="protein sequence ID" value="PNX85244.1"/>
    <property type="molecule type" value="Genomic_DNA"/>
</dbReference>
<dbReference type="PANTHER" id="PTHR12917:SF1">
    <property type="entry name" value="AT13091P"/>
    <property type="match status" value="1"/>
</dbReference>
<evidence type="ECO:0000256" key="3">
    <source>
        <dbReference type="ARBA" id="ARBA00022750"/>
    </source>
</evidence>
<evidence type="ECO:0000256" key="1">
    <source>
        <dbReference type="ARBA" id="ARBA00009136"/>
    </source>
</evidence>
<dbReference type="ExpressionAtlas" id="A0A2K3M397">
    <property type="expression patterns" value="baseline"/>
</dbReference>
<feature type="domain" description="Ubiquitin-like" evidence="5">
    <location>
        <begin position="1"/>
        <end position="76"/>
    </location>
</feature>
<dbReference type="GO" id="GO:0004190">
    <property type="term" value="F:aspartic-type endopeptidase activity"/>
    <property type="evidence" value="ECO:0007669"/>
    <property type="project" value="UniProtKB-KW"/>
</dbReference>
<evidence type="ECO:0000259" key="5">
    <source>
        <dbReference type="PROSITE" id="PS50053"/>
    </source>
</evidence>
<dbReference type="SUPFAM" id="SSF54236">
    <property type="entry name" value="Ubiquitin-like"/>
    <property type="match status" value="1"/>
</dbReference>
<dbReference type="InterPro" id="IPR029071">
    <property type="entry name" value="Ubiquitin-like_domsf"/>
</dbReference>
<proteinExistence type="inferred from homology"/>
<reference evidence="6 7" key="1">
    <citation type="journal article" date="2014" name="Am. J. Bot.">
        <title>Genome assembly and annotation for red clover (Trifolium pratense; Fabaceae).</title>
        <authorList>
            <person name="Istvanek J."/>
            <person name="Jaros M."/>
            <person name="Krenek A."/>
            <person name="Repkova J."/>
        </authorList>
    </citation>
    <scope>NUCLEOTIDE SEQUENCE [LARGE SCALE GENOMIC DNA]</scope>
    <source>
        <strain evidence="7">cv. Tatra</strain>
        <tissue evidence="6">Young leaves</tissue>
    </source>
</reference>
<organism evidence="6 7">
    <name type="scientific">Trifolium pratense</name>
    <name type="common">Red clover</name>
    <dbReference type="NCBI Taxonomy" id="57577"/>
    <lineage>
        <taxon>Eukaryota</taxon>
        <taxon>Viridiplantae</taxon>
        <taxon>Streptophyta</taxon>
        <taxon>Embryophyta</taxon>
        <taxon>Tracheophyta</taxon>
        <taxon>Spermatophyta</taxon>
        <taxon>Magnoliopsida</taxon>
        <taxon>eudicotyledons</taxon>
        <taxon>Gunneridae</taxon>
        <taxon>Pentapetalae</taxon>
        <taxon>rosids</taxon>
        <taxon>fabids</taxon>
        <taxon>Fabales</taxon>
        <taxon>Fabaceae</taxon>
        <taxon>Papilionoideae</taxon>
        <taxon>50 kb inversion clade</taxon>
        <taxon>NPAAA clade</taxon>
        <taxon>Hologalegina</taxon>
        <taxon>IRL clade</taxon>
        <taxon>Trifolieae</taxon>
        <taxon>Trifolium</taxon>
    </lineage>
</organism>
<dbReference type="AlphaFoldDB" id="A0A2K3M397"/>
<dbReference type="InterPro" id="IPR033882">
    <property type="entry name" value="DDI1_N"/>
</dbReference>
<evidence type="ECO:0000256" key="2">
    <source>
        <dbReference type="ARBA" id="ARBA00022670"/>
    </source>
</evidence>
<sequence length="83" mass="8675">MKITVMTSDEQILSLDVDPHESVENVKALLEVETSVPLQQQQILFNGNEVSNSQKLSALGVKDDDLLMMTVSSGGGGGGAAAS</sequence>
<dbReference type="STRING" id="57577.A0A2K3M397"/>
<evidence type="ECO:0000313" key="7">
    <source>
        <dbReference type="Proteomes" id="UP000236291"/>
    </source>
</evidence>
<dbReference type="PANTHER" id="PTHR12917">
    <property type="entry name" value="ASPARTYL PROTEASE DDI-RELATED"/>
    <property type="match status" value="1"/>
</dbReference>
<name>A0A2K3M397_TRIPR</name>
<keyword evidence="3" id="KW-0064">Aspartyl protease</keyword>
<dbReference type="Proteomes" id="UP000236291">
    <property type="component" value="Unassembled WGS sequence"/>
</dbReference>
<gene>
    <name evidence="6" type="ORF">L195_g041311</name>
</gene>
<dbReference type="PROSITE" id="PS50053">
    <property type="entry name" value="UBIQUITIN_2"/>
    <property type="match status" value="1"/>
</dbReference>
<dbReference type="Gene3D" id="3.10.20.90">
    <property type="entry name" value="Phosphatidylinositol 3-kinase Catalytic Subunit, Chain A, domain 1"/>
    <property type="match status" value="1"/>
</dbReference>
<dbReference type="GO" id="GO:0006508">
    <property type="term" value="P:proteolysis"/>
    <property type="evidence" value="ECO:0007669"/>
    <property type="project" value="UniProtKB-KW"/>
</dbReference>
<protein>
    <submittedName>
        <fullName evidence="6">DNA damage-inducible protein 1-like</fullName>
    </submittedName>
</protein>
<reference evidence="6 7" key="2">
    <citation type="journal article" date="2017" name="Front. Plant Sci.">
        <title>Gene Classification and Mining of Molecular Markers Useful in Red Clover (Trifolium pratense) Breeding.</title>
        <authorList>
            <person name="Istvanek J."/>
            <person name="Dluhosova J."/>
            <person name="Dluhos P."/>
            <person name="Patkova L."/>
            <person name="Nedelnik J."/>
            <person name="Repkova J."/>
        </authorList>
    </citation>
    <scope>NUCLEOTIDE SEQUENCE [LARGE SCALE GENOMIC DNA]</scope>
    <source>
        <strain evidence="7">cv. Tatra</strain>
        <tissue evidence="6">Young leaves</tissue>
    </source>
</reference>
<evidence type="ECO:0000313" key="6">
    <source>
        <dbReference type="EMBL" id="PNX85244.1"/>
    </source>
</evidence>
<dbReference type="CDD" id="cd01796">
    <property type="entry name" value="Ubl_Ddi1_like"/>
    <property type="match status" value="1"/>
</dbReference>
<accession>A0A2K3M397</accession>
<evidence type="ECO:0000256" key="4">
    <source>
        <dbReference type="ARBA" id="ARBA00022801"/>
    </source>
</evidence>
<keyword evidence="2" id="KW-0645">Protease</keyword>
<dbReference type="SMART" id="SM00213">
    <property type="entry name" value="UBQ"/>
    <property type="match status" value="1"/>
</dbReference>
<dbReference type="InterPro" id="IPR000626">
    <property type="entry name" value="Ubiquitin-like_dom"/>
</dbReference>
<comment type="caution">
    <text evidence="6">The sequence shown here is derived from an EMBL/GenBank/DDBJ whole genome shotgun (WGS) entry which is preliminary data.</text>
</comment>
<dbReference type="Pfam" id="PF00240">
    <property type="entry name" value="ubiquitin"/>
    <property type="match status" value="1"/>
</dbReference>
<comment type="similarity">
    <text evidence="1">Belongs to the DDI1 family.</text>
</comment>
<keyword evidence="4" id="KW-0378">Hydrolase</keyword>